<dbReference type="GO" id="GO:0016020">
    <property type="term" value="C:membrane"/>
    <property type="evidence" value="ECO:0007669"/>
    <property type="project" value="UniProtKB-SubCell"/>
</dbReference>
<feature type="transmembrane region" description="Helical" evidence="7">
    <location>
        <begin position="175"/>
        <end position="193"/>
    </location>
</feature>
<organism evidence="9 10">
    <name type="scientific">Gulosibacter chungangensis</name>
    <dbReference type="NCBI Taxonomy" id="979746"/>
    <lineage>
        <taxon>Bacteria</taxon>
        <taxon>Bacillati</taxon>
        <taxon>Actinomycetota</taxon>
        <taxon>Actinomycetes</taxon>
        <taxon>Micrococcales</taxon>
        <taxon>Microbacteriaceae</taxon>
        <taxon>Gulosibacter</taxon>
    </lineage>
</organism>
<keyword evidence="4" id="KW-0378">Hydrolase</keyword>
<dbReference type="PANTHER" id="PTHR43731:SF14">
    <property type="entry name" value="PRESENILIN-ASSOCIATED RHOMBOID-LIKE PROTEIN, MITOCHONDRIAL"/>
    <property type="match status" value="1"/>
</dbReference>
<dbReference type="GO" id="GO:0006508">
    <property type="term" value="P:proteolysis"/>
    <property type="evidence" value="ECO:0007669"/>
    <property type="project" value="UniProtKB-KW"/>
</dbReference>
<evidence type="ECO:0000256" key="1">
    <source>
        <dbReference type="ARBA" id="ARBA00004141"/>
    </source>
</evidence>
<dbReference type="PANTHER" id="PTHR43731">
    <property type="entry name" value="RHOMBOID PROTEASE"/>
    <property type="match status" value="1"/>
</dbReference>
<comment type="caution">
    <text evidence="9">The sequence shown here is derived from an EMBL/GenBank/DDBJ whole genome shotgun (WGS) entry which is preliminary data.</text>
</comment>
<dbReference type="InterPro" id="IPR022764">
    <property type="entry name" value="Peptidase_S54_rhomboid_dom"/>
</dbReference>
<proteinExistence type="inferred from homology"/>
<keyword evidence="6 7" id="KW-0472">Membrane</keyword>
<feature type="transmembrane region" description="Helical" evidence="7">
    <location>
        <begin position="143"/>
        <end position="163"/>
    </location>
</feature>
<comment type="subcellular location">
    <subcellularLocation>
        <location evidence="1">Membrane</location>
        <topology evidence="1">Multi-pass membrane protein</topology>
    </subcellularLocation>
</comment>
<keyword evidence="10" id="KW-1185">Reference proteome</keyword>
<dbReference type="EMBL" id="WBKB01000001">
    <property type="protein sequence ID" value="KAB1645278.1"/>
    <property type="molecule type" value="Genomic_DNA"/>
</dbReference>
<protein>
    <submittedName>
        <fullName evidence="9">Rhomboid family intramembrane serine protease</fullName>
    </submittedName>
</protein>
<keyword evidence="3 7" id="KW-0812">Transmembrane</keyword>
<evidence type="ECO:0000256" key="3">
    <source>
        <dbReference type="ARBA" id="ARBA00022692"/>
    </source>
</evidence>
<feature type="transmembrane region" description="Helical" evidence="7">
    <location>
        <begin position="199"/>
        <end position="217"/>
    </location>
</feature>
<evidence type="ECO:0000256" key="5">
    <source>
        <dbReference type="ARBA" id="ARBA00022989"/>
    </source>
</evidence>
<feature type="domain" description="Peptidase S54 rhomboid" evidence="8">
    <location>
        <begin position="135"/>
        <end position="264"/>
    </location>
</feature>
<evidence type="ECO:0000256" key="4">
    <source>
        <dbReference type="ARBA" id="ARBA00022801"/>
    </source>
</evidence>
<keyword evidence="5 7" id="KW-1133">Transmembrane helix</keyword>
<dbReference type="SMART" id="SM01160">
    <property type="entry name" value="DUF1751"/>
    <property type="match status" value="1"/>
</dbReference>
<evidence type="ECO:0000313" key="10">
    <source>
        <dbReference type="Proteomes" id="UP000433493"/>
    </source>
</evidence>
<keyword evidence="9" id="KW-0645">Protease</keyword>
<evidence type="ECO:0000256" key="6">
    <source>
        <dbReference type="ARBA" id="ARBA00023136"/>
    </source>
</evidence>
<dbReference type="InterPro" id="IPR035952">
    <property type="entry name" value="Rhomboid-like_sf"/>
</dbReference>
<feature type="transmembrane region" description="Helical" evidence="7">
    <location>
        <begin position="84"/>
        <end position="102"/>
    </location>
</feature>
<accession>A0A7J5BGN2</accession>
<dbReference type="AlphaFoldDB" id="A0A7J5BGN2"/>
<comment type="similarity">
    <text evidence="2">Belongs to the peptidase S54 family.</text>
</comment>
<dbReference type="InterPro" id="IPR050925">
    <property type="entry name" value="Rhomboid_protease_S54"/>
</dbReference>
<evidence type="ECO:0000259" key="8">
    <source>
        <dbReference type="Pfam" id="PF01694"/>
    </source>
</evidence>
<dbReference type="SUPFAM" id="SSF144091">
    <property type="entry name" value="Rhomboid-like"/>
    <property type="match status" value="1"/>
</dbReference>
<dbReference type="GO" id="GO:0004252">
    <property type="term" value="F:serine-type endopeptidase activity"/>
    <property type="evidence" value="ECO:0007669"/>
    <property type="project" value="InterPro"/>
</dbReference>
<gene>
    <name evidence="9" type="ORF">F8O05_03300</name>
</gene>
<evidence type="ECO:0000256" key="7">
    <source>
        <dbReference type="SAM" id="Phobius"/>
    </source>
</evidence>
<dbReference type="OrthoDB" id="9807874at2"/>
<dbReference type="Pfam" id="PF01694">
    <property type="entry name" value="Rhomboid"/>
    <property type="match status" value="1"/>
</dbReference>
<name>A0A7J5BGN2_9MICO</name>
<feature type="transmembrane region" description="Helical" evidence="7">
    <location>
        <begin position="276"/>
        <end position="297"/>
    </location>
</feature>
<feature type="transmembrane region" description="Helical" evidence="7">
    <location>
        <begin position="224"/>
        <end position="240"/>
    </location>
</feature>
<reference evidence="9 10" key="1">
    <citation type="submission" date="2019-09" db="EMBL/GenBank/DDBJ databases">
        <title>Phylogeny of genus Pseudoclavibacter and closely related genus.</title>
        <authorList>
            <person name="Li Y."/>
        </authorList>
    </citation>
    <scope>NUCLEOTIDE SEQUENCE [LARGE SCALE GENOMIC DNA]</scope>
    <source>
        <strain evidence="9 10">KCTC 13959</strain>
    </source>
</reference>
<dbReference type="Proteomes" id="UP000433493">
    <property type="component" value="Unassembled WGS sequence"/>
</dbReference>
<dbReference type="Gene3D" id="1.20.1540.10">
    <property type="entry name" value="Rhomboid-like"/>
    <property type="match status" value="1"/>
</dbReference>
<evidence type="ECO:0000313" key="9">
    <source>
        <dbReference type="EMBL" id="KAB1645278.1"/>
    </source>
</evidence>
<sequence>MTTPTGQVRDSNNYCYRHPKRQSFVLCQRCGRTICPECQTQAPVGVICPTCIQESKTRVKSQRPKRTLASRVSSSRFFGGDSPVTYTLLGIMAVMGLLQWLTRQLGTPVIDFLFTYSPQYTDMQHHTASGVVAFEPWRMLTSAFLHGSFMHFAMNALTLWIFGRALEPLLNSGRFLLLWLVSALGGSLAVALISPDTAVVGASGAIFGLFGAWFVVLRKQRQDVTPMFVLIGINVVLALFNPGISWEAHLGGLIIGALCGWLTVTDLSKANRGKLGIWLQILVGVVCVALPPLIGILR</sequence>
<evidence type="ECO:0000256" key="2">
    <source>
        <dbReference type="ARBA" id="ARBA00009045"/>
    </source>
</evidence>